<dbReference type="SMART" id="SM00382">
    <property type="entry name" value="AAA"/>
    <property type="match status" value="1"/>
</dbReference>
<keyword evidence="3" id="KW-0201">Cytochrome c-type biogenesis</keyword>
<dbReference type="Proteomes" id="UP001302429">
    <property type="component" value="Chromosome"/>
</dbReference>
<dbReference type="InterPro" id="IPR027417">
    <property type="entry name" value="P-loop_NTPase"/>
</dbReference>
<dbReference type="GO" id="GO:0022857">
    <property type="term" value="F:transmembrane transporter activity"/>
    <property type="evidence" value="ECO:0007669"/>
    <property type="project" value="InterPro"/>
</dbReference>
<dbReference type="PANTHER" id="PTHR43499">
    <property type="entry name" value="ABC TRANSPORTER I FAMILY MEMBER 1"/>
    <property type="match status" value="1"/>
</dbReference>
<evidence type="ECO:0000256" key="4">
    <source>
        <dbReference type="ARBA" id="ARBA00022840"/>
    </source>
</evidence>
<evidence type="ECO:0000313" key="9">
    <source>
        <dbReference type="Proteomes" id="UP001302429"/>
    </source>
</evidence>
<dbReference type="GO" id="GO:0017004">
    <property type="term" value="P:cytochrome complex assembly"/>
    <property type="evidence" value="ECO:0007669"/>
    <property type="project" value="UniProtKB-KW"/>
</dbReference>
<dbReference type="PROSITE" id="PS50893">
    <property type="entry name" value="ABC_TRANSPORTER_2"/>
    <property type="match status" value="1"/>
</dbReference>
<dbReference type="InterPro" id="IPR003593">
    <property type="entry name" value="AAA+_ATPase"/>
</dbReference>
<proteinExistence type="predicted"/>
<dbReference type="AlphaFoldDB" id="A0AA97FBR1"/>
<gene>
    <name evidence="8" type="primary">ccmA</name>
    <name evidence="8" type="ORF">RB602_05315</name>
</gene>
<dbReference type="NCBIfam" id="TIGR01189">
    <property type="entry name" value="ccmA"/>
    <property type="match status" value="1"/>
</dbReference>
<name>A0AA97FBR1_9SPHN</name>
<dbReference type="SUPFAM" id="SSF52540">
    <property type="entry name" value="P-loop containing nucleoside triphosphate hydrolases"/>
    <property type="match status" value="1"/>
</dbReference>
<accession>A0AA97FBR1</accession>
<keyword evidence="2" id="KW-0547">Nucleotide-binding</keyword>
<feature type="domain" description="ABC transporter" evidence="7">
    <location>
        <begin position="19"/>
        <end position="214"/>
    </location>
</feature>
<dbReference type="Pfam" id="PF00005">
    <property type="entry name" value="ABC_tran"/>
    <property type="match status" value="1"/>
</dbReference>
<dbReference type="EMBL" id="CP136594">
    <property type="protein sequence ID" value="WOE76135.1"/>
    <property type="molecule type" value="Genomic_DNA"/>
</dbReference>
<protein>
    <submittedName>
        <fullName evidence="8">Heme ABC exporter ATP-binding protein CcmA</fullName>
    </submittedName>
</protein>
<keyword evidence="9" id="KW-1185">Reference proteome</keyword>
<evidence type="ECO:0000313" key="8">
    <source>
        <dbReference type="EMBL" id="WOE76135.1"/>
    </source>
</evidence>
<keyword evidence="5" id="KW-1278">Translocase</keyword>
<dbReference type="InterPro" id="IPR005895">
    <property type="entry name" value="ABC_transptr_haem_export_CcmA"/>
</dbReference>
<dbReference type="PANTHER" id="PTHR43499:SF1">
    <property type="entry name" value="ABC TRANSPORTER I FAMILY MEMBER 1"/>
    <property type="match status" value="1"/>
</dbReference>
<evidence type="ECO:0000256" key="6">
    <source>
        <dbReference type="ARBA" id="ARBA00023136"/>
    </source>
</evidence>
<dbReference type="GO" id="GO:0016887">
    <property type="term" value="F:ATP hydrolysis activity"/>
    <property type="evidence" value="ECO:0007669"/>
    <property type="project" value="InterPro"/>
</dbReference>
<dbReference type="Gene3D" id="3.40.50.300">
    <property type="entry name" value="P-loop containing nucleotide triphosphate hydrolases"/>
    <property type="match status" value="1"/>
</dbReference>
<evidence type="ECO:0000259" key="7">
    <source>
        <dbReference type="PROSITE" id="PS50893"/>
    </source>
</evidence>
<dbReference type="KEGG" id="acoa:RB602_05315"/>
<dbReference type="RefSeq" id="WP_317083618.1">
    <property type="nucleotide sequence ID" value="NZ_CP136594.1"/>
</dbReference>
<organism evidence="8 9">
    <name type="scientific">Alterisphingorhabdus coralli</name>
    <dbReference type="NCBI Taxonomy" id="3071408"/>
    <lineage>
        <taxon>Bacteria</taxon>
        <taxon>Pseudomonadati</taxon>
        <taxon>Pseudomonadota</taxon>
        <taxon>Alphaproteobacteria</taxon>
        <taxon>Sphingomonadales</taxon>
        <taxon>Sphingomonadaceae</taxon>
        <taxon>Alterisphingorhabdus (ex Yan et al. 2024)</taxon>
    </lineage>
</organism>
<evidence type="ECO:0000256" key="2">
    <source>
        <dbReference type="ARBA" id="ARBA00022741"/>
    </source>
</evidence>
<dbReference type="InterPro" id="IPR003439">
    <property type="entry name" value="ABC_transporter-like_ATP-bd"/>
</dbReference>
<evidence type="ECO:0000256" key="1">
    <source>
        <dbReference type="ARBA" id="ARBA00022448"/>
    </source>
</evidence>
<keyword evidence="1" id="KW-0813">Transport</keyword>
<reference evidence="8 9" key="1">
    <citation type="submission" date="2023-10" db="EMBL/GenBank/DDBJ databases">
        <title>Complete genome sequence of a Sphingomonadaceae bacterium.</title>
        <authorList>
            <person name="Yan C."/>
        </authorList>
    </citation>
    <scope>NUCLEOTIDE SEQUENCE [LARGE SCALE GENOMIC DNA]</scope>
    <source>
        <strain evidence="8 9">SCSIO 66989</strain>
    </source>
</reference>
<evidence type="ECO:0000256" key="5">
    <source>
        <dbReference type="ARBA" id="ARBA00022967"/>
    </source>
</evidence>
<evidence type="ECO:0000256" key="3">
    <source>
        <dbReference type="ARBA" id="ARBA00022748"/>
    </source>
</evidence>
<sequence length="215" mass="22687">MPRQIMADTHSISGEQARLSAKSLGCRRGDRLLFRGLDIELAPGDALTLVGPNGIGKSSLLRIVAGLLPIFTGSLEVTGNIALCDDRLPLESDQTLAKALRFWQAIDGISDARRDAALEALDLTALADIPVRIFSTGQRKRAALALMATGDAPIWLVDEPANGLDQAALELLGELFSAHRNAGGVILAASHLPLPGLGDATLDIAHYQPDAEDAL</sequence>
<keyword evidence="4 8" id="KW-0067">ATP-binding</keyword>
<keyword evidence="6" id="KW-0472">Membrane</keyword>
<dbReference type="GO" id="GO:0005524">
    <property type="term" value="F:ATP binding"/>
    <property type="evidence" value="ECO:0007669"/>
    <property type="project" value="UniProtKB-KW"/>
</dbReference>